<dbReference type="OrthoDB" id="9812708at2"/>
<organism evidence="4 5">
    <name type="scientific">Legionella bozemanae</name>
    <name type="common">Fluoribacter bozemanae</name>
    <dbReference type="NCBI Taxonomy" id="447"/>
    <lineage>
        <taxon>Bacteria</taxon>
        <taxon>Pseudomonadati</taxon>
        <taxon>Pseudomonadota</taxon>
        <taxon>Gammaproteobacteria</taxon>
        <taxon>Legionellales</taxon>
        <taxon>Legionellaceae</taxon>
        <taxon>Legionella</taxon>
    </lineage>
</organism>
<dbReference type="AlphaFoldDB" id="A0A0W0RYA7"/>
<feature type="repeat" description="ANK" evidence="3">
    <location>
        <begin position="156"/>
        <end position="188"/>
    </location>
</feature>
<gene>
    <name evidence="4" type="ORF">Lboz_0733</name>
</gene>
<name>A0A0W0RYA7_LEGBO</name>
<dbReference type="RefSeq" id="WP_058458424.1">
    <property type="nucleotide sequence ID" value="NZ_CAAAIY010000011.1"/>
</dbReference>
<dbReference type="InterPro" id="IPR036770">
    <property type="entry name" value="Ankyrin_rpt-contain_sf"/>
</dbReference>
<reference evidence="4 5" key="1">
    <citation type="submission" date="2015-11" db="EMBL/GenBank/DDBJ databases">
        <title>Genomic analysis of 38 Legionella species identifies large and diverse effector repertoires.</title>
        <authorList>
            <person name="Burstein D."/>
            <person name="Amaro F."/>
            <person name="Zusman T."/>
            <person name="Lifshitz Z."/>
            <person name="Cohen O."/>
            <person name="Gilbert J.A."/>
            <person name="Pupko T."/>
            <person name="Shuman H.A."/>
            <person name="Segal G."/>
        </authorList>
    </citation>
    <scope>NUCLEOTIDE SEQUENCE [LARGE SCALE GENOMIC DNA]</scope>
    <source>
        <strain evidence="4 5">WIGA</strain>
    </source>
</reference>
<dbReference type="Pfam" id="PF00023">
    <property type="entry name" value="Ank"/>
    <property type="match status" value="1"/>
</dbReference>
<dbReference type="PANTHER" id="PTHR24198">
    <property type="entry name" value="ANKYRIN REPEAT AND PROTEIN KINASE DOMAIN-CONTAINING PROTEIN"/>
    <property type="match status" value="1"/>
</dbReference>
<dbReference type="PRINTS" id="PR01415">
    <property type="entry name" value="ANKYRIN"/>
</dbReference>
<dbReference type="PANTHER" id="PTHR24198:SF165">
    <property type="entry name" value="ANKYRIN REPEAT-CONTAINING PROTEIN-RELATED"/>
    <property type="match status" value="1"/>
</dbReference>
<dbReference type="Proteomes" id="UP000054695">
    <property type="component" value="Unassembled WGS sequence"/>
</dbReference>
<evidence type="ECO:0000256" key="1">
    <source>
        <dbReference type="ARBA" id="ARBA00022737"/>
    </source>
</evidence>
<dbReference type="Pfam" id="PF12796">
    <property type="entry name" value="Ank_2"/>
    <property type="match status" value="1"/>
</dbReference>
<dbReference type="PROSITE" id="PS50297">
    <property type="entry name" value="ANK_REP_REGION"/>
    <property type="match status" value="1"/>
</dbReference>
<evidence type="ECO:0000256" key="3">
    <source>
        <dbReference type="PROSITE-ProRule" id="PRU00023"/>
    </source>
</evidence>
<dbReference type="STRING" id="447.Lboz_0733"/>
<dbReference type="PATRIC" id="fig|447.4.peg.787"/>
<dbReference type="EMBL" id="LNXU01000007">
    <property type="protein sequence ID" value="KTC75905.1"/>
    <property type="molecule type" value="Genomic_DNA"/>
</dbReference>
<dbReference type="SUPFAM" id="SSF48403">
    <property type="entry name" value="Ankyrin repeat"/>
    <property type="match status" value="1"/>
</dbReference>
<keyword evidence="1" id="KW-0677">Repeat</keyword>
<dbReference type="PROSITE" id="PS50088">
    <property type="entry name" value="ANK_REPEAT"/>
    <property type="match status" value="1"/>
</dbReference>
<dbReference type="Gene3D" id="1.25.40.20">
    <property type="entry name" value="Ankyrin repeat-containing domain"/>
    <property type="match status" value="1"/>
</dbReference>
<evidence type="ECO:0000313" key="4">
    <source>
        <dbReference type="EMBL" id="KTC75905.1"/>
    </source>
</evidence>
<sequence>MKFSPSSNPKHLEVITKPTSRGLIFKSDAELLKSLKSLPDEINFDVPDGEFNTILYLAAANNYVKTVDYLLFEKKVNPNIKVSENLTAAHIAAAKGHHEVLKKLVRCEGIKLAEKDKYGETPLFRAIGNAPTEKLLDIVRLIVMTDASTISVTNEDGISPIELALQRQHPSVIQLLLEHGADVSKRCSSAAAGMMMTRSIPSSQFGGAFVFFTGSAENDNLRQCAKLIIEAYNKQHLAADLKETTSSSSFGFSQ</sequence>
<comment type="caution">
    <text evidence="4">The sequence shown here is derived from an EMBL/GenBank/DDBJ whole genome shotgun (WGS) entry which is preliminary data.</text>
</comment>
<dbReference type="InterPro" id="IPR002110">
    <property type="entry name" value="Ankyrin_rpt"/>
</dbReference>
<proteinExistence type="predicted"/>
<keyword evidence="2 3" id="KW-0040">ANK repeat</keyword>
<dbReference type="SMART" id="SM00248">
    <property type="entry name" value="ANK"/>
    <property type="match status" value="4"/>
</dbReference>
<evidence type="ECO:0000256" key="2">
    <source>
        <dbReference type="ARBA" id="ARBA00023043"/>
    </source>
</evidence>
<protein>
    <submittedName>
        <fullName evidence="4">Ankyrin repeat protein</fullName>
    </submittedName>
</protein>
<evidence type="ECO:0000313" key="5">
    <source>
        <dbReference type="Proteomes" id="UP000054695"/>
    </source>
</evidence>
<accession>A0A0W0RYA7</accession>
<keyword evidence="5" id="KW-1185">Reference proteome</keyword>